<feature type="compositionally biased region" description="Low complexity" evidence="2">
    <location>
        <begin position="374"/>
        <end position="383"/>
    </location>
</feature>
<feature type="compositionally biased region" description="Polar residues" evidence="2">
    <location>
        <begin position="106"/>
        <end position="117"/>
    </location>
</feature>
<feature type="region of interest" description="Disordered" evidence="2">
    <location>
        <begin position="58"/>
        <end position="189"/>
    </location>
</feature>
<feature type="coiled-coil region" evidence="1">
    <location>
        <begin position="299"/>
        <end position="326"/>
    </location>
</feature>
<dbReference type="Proteomes" id="UP001497392">
    <property type="component" value="Unassembled WGS sequence"/>
</dbReference>
<evidence type="ECO:0000313" key="3">
    <source>
        <dbReference type="EMBL" id="CAL5224430.1"/>
    </source>
</evidence>
<evidence type="ECO:0000256" key="1">
    <source>
        <dbReference type="SAM" id="Coils"/>
    </source>
</evidence>
<keyword evidence="4" id="KW-1185">Reference proteome</keyword>
<accession>A0ABP1G115</accession>
<evidence type="ECO:0000313" key="4">
    <source>
        <dbReference type="Proteomes" id="UP001497392"/>
    </source>
</evidence>
<dbReference type="EMBL" id="CAXHTA020000010">
    <property type="protein sequence ID" value="CAL5224430.1"/>
    <property type="molecule type" value="Genomic_DNA"/>
</dbReference>
<sequence>MEVSHGGPTPRRAPFTDIQNTHASLHTDSVTAKPAEKAPLSNKLRAIQIGQKTLAAFKERKAEAKARRTAAKAATADPGDPACPPLPSSPAAATACSGAASQSSTRVTAQRHAQTPSRIPPATNAPARSGAGLSAPTPTKIPNGPRAEGPKESTPTAAKFLQAQSVPVSPRRGATASARPYSAMPTPRVSPQAACIEGGVLGGQRNPLFDDAMPRPASPEAALATATSAGQLPAAGEAACVGGISNSSCSSNGLAGPRPLSVEVDYNAGSGPHSAHSMASGLSRSGSFAPSTLSVLYENQAMKVEREELKSELKLISARLAVLEARSKGWGRIGQAPKGRSQSAPRGVPRSRIAPAARPASITEQHAEPERAGRAQQRAARPESLAHLTESAAKVPRETVSRPSSPRKGNGASFGSRASSPARQRRAIVFGSRAPSTGPQGHSQTTRSMAPKPDVANSGPPAPPAGTMPAACPSSVERWAGPGGRLGRTRLMRQTPGKASRQKTCEDKENSAMDMADPKEQVSKLALTAAKLGLQHAFRPRLA</sequence>
<evidence type="ECO:0000256" key="2">
    <source>
        <dbReference type="SAM" id="MobiDB-lite"/>
    </source>
</evidence>
<gene>
    <name evidence="3" type="primary">g7114</name>
    <name evidence="3" type="ORF">VP750_LOCUS6089</name>
</gene>
<feature type="compositionally biased region" description="Basic and acidic residues" evidence="2">
    <location>
        <begin position="503"/>
        <end position="516"/>
    </location>
</feature>
<feature type="region of interest" description="Disordered" evidence="2">
    <location>
        <begin position="1"/>
        <end position="39"/>
    </location>
</feature>
<reference evidence="3 4" key="1">
    <citation type="submission" date="2024-06" db="EMBL/GenBank/DDBJ databases">
        <authorList>
            <person name="Kraege A."/>
            <person name="Thomma B."/>
        </authorList>
    </citation>
    <scope>NUCLEOTIDE SEQUENCE [LARGE SCALE GENOMIC DNA]</scope>
</reference>
<comment type="caution">
    <text evidence="3">The sequence shown here is derived from an EMBL/GenBank/DDBJ whole genome shotgun (WGS) entry which is preliminary data.</text>
</comment>
<feature type="compositionally biased region" description="Polar residues" evidence="2">
    <location>
        <begin position="434"/>
        <end position="448"/>
    </location>
</feature>
<proteinExistence type="predicted"/>
<keyword evidence="1" id="KW-0175">Coiled coil</keyword>
<feature type="compositionally biased region" description="Low complexity" evidence="2">
    <location>
        <begin position="350"/>
        <end position="362"/>
    </location>
</feature>
<feature type="region of interest" description="Disordered" evidence="2">
    <location>
        <begin position="331"/>
        <end position="516"/>
    </location>
</feature>
<feature type="compositionally biased region" description="Polar residues" evidence="2">
    <location>
        <begin position="17"/>
        <end position="30"/>
    </location>
</feature>
<feature type="compositionally biased region" description="Low complexity" evidence="2">
    <location>
        <begin position="89"/>
        <end position="105"/>
    </location>
</feature>
<name>A0ABP1G115_9CHLO</name>
<organism evidence="3 4">
    <name type="scientific">Coccomyxa viridis</name>
    <dbReference type="NCBI Taxonomy" id="1274662"/>
    <lineage>
        <taxon>Eukaryota</taxon>
        <taxon>Viridiplantae</taxon>
        <taxon>Chlorophyta</taxon>
        <taxon>core chlorophytes</taxon>
        <taxon>Trebouxiophyceae</taxon>
        <taxon>Trebouxiophyceae incertae sedis</taxon>
        <taxon>Coccomyxaceae</taxon>
        <taxon>Coccomyxa</taxon>
    </lineage>
</organism>
<protein>
    <submittedName>
        <fullName evidence="3">G7114 protein</fullName>
    </submittedName>
</protein>
<feature type="compositionally biased region" description="Low complexity" evidence="2">
    <location>
        <begin position="71"/>
        <end position="80"/>
    </location>
</feature>